<evidence type="ECO:0000313" key="2">
    <source>
        <dbReference type="EMBL" id="GAA4006223.1"/>
    </source>
</evidence>
<proteinExistence type="predicted"/>
<name>A0ABP7S3R7_9PSEU</name>
<gene>
    <name evidence="2" type="ORF">GCM10022247_29920</name>
</gene>
<protein>
    <submittedName>
        <fullName evidence="2">Uncharacterized protein</fullName>
    </submittedName>
</protein>
<comment type="caution">
    <text evidence="2">The sequence shown here is derived from an EMBL/GenBank/DDBJ whole genome shotgun (WGS) entry which is preliminary data.</text>
</comment>
<dbReference type="Proteomes" id="UP001501747">
    <property type="component" value="Unassembled WGS sequence"/>
</dbReference>
<dbReference type="EMBL" id="BAABAL010000009">
    <property type="protein sequence ID" value="GAA4006223.1"/>
    <property type="molecule type" value="Genomic_DNA"/>
</dbReference>
<sequence>MSSSYLSSEPWPYHRTAAVDGGSRWHKVKRHNGMTIGEGSFDDRAPDTSAAAGRNDLLPRRGPRPLDGGHVDSALTHFDHAKAR</sequence>
<evidence type="ECO:0000313" key="3">
    <source>
        <dbReference type="Proteomes" id="UP001501747"/>
    </source>
</evidence>
<reference evidence="3" key="1">
    <citation type="journal article" date="2019" name="Int. J. Syst. Evol. Microbiol.">
        <title>The Global Catalogue of Microorganisms (GCM) 10K type strain sequencing project: providing services to taxonomists for standard genome sequencing and annotation.</title>
        <authorList>
            <consortium name="The Broad Institute Genomics Platform"/>
            <consortium name="The Broad Institute Genome Sequencing Center for Infectious Disease"/>
            <person name="Wu L."/>
            <person name="Ma J."/>
        </authorList>
    </citation>
    <scope>NUCLEOTIDE SEQUENCE [LARGE SCALE GENOMIC DNA]</scope>
    <source>
        <strain evidence="3">JCM 17342</strain>
    </source>
</reference>
<feature type="region of interest" description="Disordered" evidence="1">
    <location>
        <begin position="34"/>
        <end position="84"/>
    </location>
</feature>
<keyword evidence="3" id="KW-1185">Reference proteome</keyword>
<organism evidence="2 3">
    <name type="scientific">Allokutzneria multivorans</name>
    <dbReference type="NCBI Taxonomy" id="1142134"/>
    <lineage>
        <taxon>Bacteria</taxon>
        <taxon>Bacillati</taxon>
        <taxon>Actinomycetota</taxon>
        <taxon>Actinomycetes</taxon>
        <taxon>Pseudonocardiales</taxon>
        <taxon>Pseudonocardiaceae</taxon>
        <taxon>Allokutzneria</taxon>
    </lineage>
</organism>
<evidence type="ECO:0000256" key="1">
    <source>
        <dbReference type="SAM" id="MobiDB-lite"/>
    </source>
</evidence>
<accession>A0ABP7S3R7</accession>